<gene>
    <name evidence="2" type="ORF">EV681_1237</name>
</gene>
<protein>
    <submittedName>
        <fullName evidence="2">Peptidase S24-like protein</fullName>
    </submittedName>
</protein>
<dbReference type="InterPro" id="IPR039418">
    <property type="entry name" value="LexA-like"/>
</dbReference>
<dbReference type="InterPro" id="IPR015927">
    <property type="entry name" value="Peptidase_S24_S26A/B/C"/>
</dbReference>
<dbReference type="EMBL" id="SHKO01000001">
    <property type="protein sequence ID" value="RZT99451.1"/>
    <property type="molecule type" value="Genomic_DNA"/>
</dbReference>
<evidence type="ECO:0000313" key="3">
    <source>
        <dbReference type="Proteomes" id="UP000293398"/>
    </source>
</evidence>
<dbReference type="CDD" id="cd06529">
    <property type="entry name" value="S24_LexA-like"/>
    <property type="match status" value="1"/>
</dbReference>
<name>A0A4Q7VSD1_9BURK</name>
<comment type="caution">
    <text evidence="2">The sequence shown here is derived from an EMBL/GenBank/DDBJ whole genome shotgun (WGS) entry which is preliminary data.</text>
</comment>
<organism evidence="2 3">
    <name type="scientific">Advenella incenata</name>
    <dbReference type="NCBI Taxonomy" id="267800"/>
    <lineage>
        <taxon>Bacteria</taxon>
        <taxon>Pseudomonadati</taxon>
        <taxon>Pseudomonadota</taxon>
        <taxon>Betaproteobacteria</taxon>
        <taxon>Burkholderiales</taxon>
        <taxon>Alcaligenaceae</taxon>
    </lineage>
</organism>
<dbReference type="InterPro" id="IPR036286">
    <property type="entry name" value="LexA/Signal_pep-like_sf"/>
</dbReference>
<dbReference type="Pfam" id="PF00717">
    <property type="entry name" value="Peptidase_S24"/>
    <property type="match status" value="1"/>
</dbReference>
<dbReference type="OrthoDB" id="9021722at2"/>
<proteinExistence type="predicted"/>
<dbReference type="Gene3D" id="2.10.109.10">
    <property type="entry name" value="Umud Fragment, subunit A"/>
    <property type="match status" value="1"/>
</dbReference>
<evidence type="ECO:0000259" key="1">
    <source>
        <dbReference type="Pfam" id="PF00717"/>
    </source>
</evidence>
<accession>A0A4Q7VSD1</accession>
<dbReference type="RefSeq" id="WP_130303511.1">
    <property type="nucleotide sequence ID" value="NZ_SHKO01000001.1"/>
</dbReference>
<reference evidence="2 3" key="1">
    <citation type="submission" date="2019-02" db="EMBL/GenBank/DDBJ databases">
        <title>Genomic Encyclopedia of Type Strains, Phase IV (KMG-IV): sequencing the most valuable type-strain genomes for metagenomic binning, comparative biology and taxonomic classification.</title>
        <authorList>
            <person name="Goeker M."/>
        </authorList>
    </citation>
    <scope>NUCLEOTIDE SEQUENCE [LARGE SCALE GENOMIC DNA]</scope>
    <source>
        <strain evidence="2 3">DSM 23814</strain>
    </source>
</reference>
<evidence type="ECO:0000313" key="2">
    <source>
        <dbReference type="EMBL" id="RZT99451.1"/>
    </source>
</evidence>
<dbReference type="SUPFAM" id="SSF51306">
    <property type="entry name" value="LexA/Signal peptidase"/>
    <property type="match status" value="1"/>
</dbReference>
<sequence length="167" mass="19315">MAAHYIAKTLKFDCCVLRAQIGETRIPLLNYVQAGIFTDRRTNFDTEGMEYLLTDLALSDRSFALQILGDSMAPDFVEEDQVIIDCELVPQPADFVVARNDGEEATFKQYKILSIGEKEVFELVPLNDNYPSMRSDQQQIQVIGVMVEQRRYRCKWFWLAGHFLPFY</sequence>
<dbReference type="Proteomes" id="UP000293398">
    <property type="component" value="Unassembled WGS sequence"/>
</dbReference>
<dbReference type="AlphaFoldDB" id="A0A4Q7VSD1"/>
<feature type="domain" description="Peptidase S24/S26A/S26B/S26C" evidence="1">
    <location>
        <begin position="27"/>
        <end position="147"/>
    </location>
</feature>
<keyword evidence="3" id="KW-1185">Reference proteome</keyword>